<name>A0ABS8ZKR1_9PSEU</name>
<evidence type="ECO:0000313" key="2">
    <source>
        <dbReference type="Proteomes" id="UP001521150"/>
    </source>
</evidence>
<evidence type="ECO:0000313" key="1">
    <source>
        <dbReference type="EMBL" id="MCE7008077.1"/>
    </source>
</evidence>
<protein>
    <submittedName>
        <fullName evidence="1">Uncharacterized protein</fullName>
    </submittedName>
</protein>
<accession>A0ABS8ZKR1</accession>
<reference evidence="1 2" key="1">
    <citation type="submission" date="2021-12" db="EMBL/GenBank/DDBJ databases">
        <title>Genome sequence of Kibdelosporangium philippinense ATCC 49844.</title>
        <authorList>
            <person name="Fedorov E.A."/>
            <person name="Omeragic M."/>
            <person name="Shalygina K.F."/>
            <person name="Maclea K.S."/>
        </authorList>
    </citation>
    <scope>NUCLEOTIDE SEQUENCE [LARGE SCALE GENOMIC DNA]</scope>
    <source>
        <strain evidence="1 2">ATCC 49844</strain>
    </source>
</reference>
<sequence>MTTMIPDDWSLGPCERSTGCQQANDPADSGRFLRIGGSTSPSASLEKVQSEQEVAFAKRTGYQKIRFETGNYHGYPSVEWEFVWLNTGVLRHVRATYWRASGDDYIVYASSTADKWEQTLPLYETMIAHSTP</sequence>
<proteinExistence type="predicted"/>
<organism evidence="1 2">
    <name type="scientific">Kibdelosporangium philippinense</name>
    <dbReference type="NCBI Taxonomy" id="211113"/>
    <lineage>
        <taxon>Bacteria</taxon>
        <taxon>Bacillati</taxon>
        <taxon>Actinomycetota</taxon>
        <taxon>Actinomycetes</taxon>
        <taxon>Pseudonocardiales</taxon>
        <taxon>Pseudonocardiaceae</taxon>
        <taxon>Kibdelosporangium</taxon>
    </lineage>
</organism>
<dbReference type="Proteomes" id="UP001521150">
    <property type="component" value="Unassembled WGS sequence"/>
</dbReference>
<gene>
    <name evidence="1" type="ORF">LWC34_35430</name>
</gene>
<keyword evidence="2" id="KW-1185">Reference proteome</keyword>
<comment type="caution">
    <text evidence="1">The sequence shown here is derived from an EMBL/GenBank/DDBJ whole genome shotgun (WGS) entry which is preliminary data.</text>
</comment>
<dbReference type="RefSeq" id="WP_233729615.1">
    <property type="nucleotide sequence ID" value="NZ_JAJVCN010000003.1"/>
</dbReference>
<dbReference type="Gene3D" id="3.40.1000.10">
    <property type="entry name" value="Mog1/PsbP, alpha/beta/alpha sandwich"/>
    <property type="match status" value="1"/>
</dbReference>
<dbReference type="EMBL" id="JAJVCN010000003">
    <property type="protein sequence ID" value="MCE7008077.1"/>
    <property type="molecule type" value="Genomic_DNA"/>
</dbReference>